<evidence type="ECO:0000259" key="4">
    <source>
        <dbReference type="Pfam" id="PF24894"/>
    </source>
</evidence>
<dbReference type="InterPro" id="IPR011832">
    <property type="entry name" value="GlgDAde_trans"/>
</dbReference>
<dbReference type="SUPFAM" id="SSF51161">
    <property type="entry name" value="Trimeric LpxA-like enzymes"/>
    <property type="match status" value="1"/>
</dbReference>
<dbReference type="InterPro" id="IPR011831">
    <property type="entry name" value="ADP-Glc_PPase"/>
</dbReference>
<dbReference type="Gene3D" id="2.160.10.10">
    <property type="entry name" value="Hexapeptide repeat proteins"/>
    <property type="match status" value="1"/>
</dbReference>
<evidence type="ECO:0000313" key="5">
    <source>
        <dbReference type="EMBL" id="QCI58886.1"/>
    </source>
</evidence>
<dbReference type="AlphaFoldDB" id="A0A4D7ASK8"/>
<dbReference type="InterPro" id="IPR005835">
    <property type="entry name" value="NTP_transferase_dom"/>
</dbReference>
<dbReference type="PANTHER" id="PTHR43523">
    <property type="entry name" value="GLUCOSE-1-PHOSPHATE ADENYLYLTRANSFERASE-RELATED"/>
    <property type="match status" value="1"/>
</dbReference>
<dbReference type="InterPro" id="IPR011004">
    <property type="entry name" value="Trimer_LpxA-like_sf"/>
</dbReference>
<evidence type="ECO:0000313" key="6">
    <source>
        <dbReference type="Proteomes" id="UP000298642"/>
    </source>
</evidence>
<dbReference type="Gene3D" id="3.90.550.10">
    <property type="entry name" value="Spore Coat Polysaccharide Biosynthesis Protein SpsA, Chain A"/>
    <property type="match status" value="1"/>
</dbReference>
<dbReference type="GeneID" id="89521992"/>
<dbReference type="InterPro" id="IPR029044">
    <property type="entry name" value="Nucleotide-diphossugar_trans"/>
</dbReference>
<sequence>MNGMHGIIFSYEKRNDLRELGEIRSASSIPFGGRYRAVDFALSNLVNAGVTDVGVVLHGHYQSLLDHLGTGKDWDLSRKRGGLKILPPFAYKQHWGEAAVFRGKMEALAGVRSYLEEIRRDYVVLMDGDLVVNLPLSDIYDQHIKSGADITVVCGNDSFETENGTYFELDGTGRVTDVLYHLHRPRGYRGLEVYILSTRLLLDLVDECATRDQYSLRRDVLQARKDSLKLQGYIWGGFAAQIRSVQEYYDRSMQLLDPAIRAELFCAERPIRAKATDKSSAYIGPDGYCENSLIADGCNIEGVVENSILFPGVVVEAGAVVRNCVLFKETAVRRGAAVSHLIADKNVEILPDRTLMGHSSYPIVLAKGSQV</sequence>
<dbReference type="InterPro" id="IPR056818">
    <property type="entry name" value="GlmU/GlgC-like_hexapep"/>
</dbReference>
<keyword evidence="6" id="KW-1185">Reference proteome</keyword>
<feature type="domain" description="Glucose-1-phosphate adenylyltransferase/Bifunctional protein GlmU-like C-terminal hexapeptide" evidence="4">
    <location>
        <begin position="286"/>
        <end position="355"/>
    </location>
</feature>
<dbReference type="GO" id="GO:0008878">
    <property type="term" value="F:glucose-1-phosphate adenylyltransferase activity"/>
    <property type="evidence" value="ECO:0007669"/>
    <property type="project" value="UniProtKB-EC"/>
</dbReference>
<evidence type="ECO:0000256" key="1">
    <source>
        <dbReference type="ARBA" id="ARBA00010443"/>
    </source>
</evidence>
<dbReference type="PANTHER" id="PTHR43523:SF6">
    <property type="entry name" value="GLYCOGEN BIOSYNTHESIS PROTEIN GLGD"/>
    <property type="match status" value="1"/>
</dbReference>
<evidence type="ECO:0000259" key="3">
    <source>
        <dbReference type="Pfam" id="PF00483"/>
    </source>
</evidence>
<dbReference type="CDD" id="cd02508">
    <property type="entry name" value="ADP_Glucose_PP"/>
    <property type="match status" value="1"/>
</dbReference>
<dbReference type="KEGG" id="obj:EIO64_06310"/>
<dbReference type="Proteomes" id="UP000298642">
    <property type="component" value="Chromosome"/>
</dbReference>
<accession>A0A4D7ASK8</accession>
<dbReference type="EMBL" id="CP034413">
    <property type="protein sequence ID" value="QCI58886.1"/>
    <property type="molecule type" value="Genomic_DNA"/>
</dbReference>
<name>A0A4D7ASK8_9FIRM</name>
<dbReference type="SUPFAM" id="SSF53448">
    <property type="entry name" value="Nucleotide-diphospho-sugar transferases"/>
    <property type="match status" value="1"/>
</dbReference>
<dbReference type="EC" id="2.7.7.27" evidence="5"/>
<keyword evidence="2" id="KW-0320">Glycogen biosynthesis</keyword>
<dbReference type="Pfam" id="PF24894">
    <property type="entry name" value="Hexapep_GlmU"/>
    <property type="match status" value="1"/>
</dbReference>
<proteinExistence type="inferred from homology"/>
<organism evidence="5 6">
    <name type="scientific">Dysosmobacter welbionis</name>
    <dbReference type="NCBI Taxonomy" id="2093857"/>
    <lineage>
        <taxon>Bacteria</taxon>
        <taxon>Bacillati</taxon>
        <taxon>Bacillota</taxon>
        <taxon>Clostridia</taxon>
        <taxon>Eubacteriales</taxon>
        <taxon>Oscillospiraceae</taxon>
        <taxon>Dysosmobacter</taxon>
    </lineage>
</organism>
<evidence type="ECO:0000256" key="2">
    <source>
        <dbReference type="ARBA" id="ARBA00023056"/>
    </source>
</evidence>
<keyword evidence="5" id="KW-0808">Transferase</keyword>
<dbReference type="GO" id="GO:0005978">
    <property type="term" value="P:glycogen biosynthetic process"/>
    <property type="evidence" value="ECO:0007669"/>
    <property type="project" value="UniProtKB-KW"/>
</dbReference>
<dbReference type="RefSeq" id="WP_021748119.1">
    <property type="nucleotide sequence ID" value="NZ_CP034413.3"/>
</dbReference>
<reference evidence="6" key="1">
    <citation type="submission" date="2018-12" db="EMBL/GenBank/DDBJ databases">
        <title>Dusodibacter welbiota gen. nov., sp. nov., isolated from human faeces and emended description of the Oscillibacter genus.</title>
        <authorList>
            <person name="Le Roy T."/>
            <person name="Van der Smissen P."/>
            <person name="Delzenne N."/>
            <person name="Muccioli G."/>
            <person name="Collet J.F."/>
            <person name="Cani P.D."/>
        </authorList>
    </citation>
    <scope>NUCLEOTIDE SEQUENCE [LARGE SCALE GENOMIC DNA]</scope>
    <source>
        <strain evidence="6">J115</strain>
    </source>
</reference>
<gene>
    <name evidence="5" type="primary">glgD</name>
    <name evidence="5" type="ORF">EIO64_06310</name>
</gene>
<feature type="domain" description="Nucleotidyl transferase" evidence="3">
    <location>
        <begin position="23"/>
        <end position="177"/>
    </location>
</feature>
<dbReference type="NCBIfam" id="TIGR02092">
    <property type="entry name" value="glgD"/>
    <property type="match status" value="1"/>
</dbReference>
<protein>
    <submittedName>
        <fullName evidence="5">Glucose-1-phosphate adenylyltransferase subunit GlgD</fullName>
        <ecNumber evidence="5">2.7.7.27</ecNumber>
    </submittedName>
</protein>
<keyword evidence="5" id="KW-0548">Nucleotidyltransferase</keyword>
<dbReference type="Pfam" id="PF00483">
    <property type="entry name" value="NTP_transferase"/>
    <property type="match status" value="1"/>
</dbReference>
<comment type="similarity">
    <text evidence="1">Belongs to the bacterial/plant glucose-1-phosphate adenylyltransferase family.</text>
</comment>